<dbReference type="EMBL" id="MU275979">
    <property type="protein sequence ID" value="KAI0044542.1"/>
    <property type="molecule type" value="Genomic_DNA"/>
</dbReference>
<accession>A0ACB8RL83</accession>
<organism evidence="1 2">
    <name type="scientific">Auriscalpium vulgare</name>
    <dbReference type="NCBI Taxonomy" id="40419"/>
    <lineage>
        <taxon>Eukaryota</taxon>
        <taxon>Fungi</taxon>
        <taxon>Dikarya</taxon>
        <taxon>Basidiomycota</taxon>
        <taxon>Agaricomycotina</taxon>
        <taxon>Agaricomycetes</taxon>
        <taxon>Russulales</taxon>
        <taxon>Auriscalpiaceae</taxon>
        <taxon>Auriscalpium</taxon>
    </lineage>
</organism>
<protein>
    <submittedName>
        <fullName evidence="1">FAD/NAD(P)-binding domain-containing protein</fullName>
    </submittedName>
</protein>
<gene>
    <name evidence="1" type="ORF">FA95DRAFT_1544906</name>
</gene>
<name>A0ACB8RL83_9AGAM</name>
<reference evidence="1" key="2">
    <citation type="journal article" date="2022" name="New Phytol.">
        <title>Evolutionary transition to the ectomycorrhizal habit in the genomes of a hyperdiverse lineage of mushroom-forming fungi.</title>
        <authorList>
            <person name="Looney B."/>
            <person name="Miyauchi S."/>
            <person name="Morin E."/>
            <person name="Drula E."/>
            <person name="Courty P.E."/>
            <person name="Kohler A."/>
            <person name="Kuo A."/>
            <person name="LaButti K."/>
            <person name="Pangilinan J."/>
            <person name="Lipzen A."/>
            <person name="Riley R."/>
            <person name="Andreopoulos W."/>
            <person name="He G."/>
            <person name="Johnson J."/>
            <person name="Nolan M."/>
            <person name="Tritt A."/>
            <person name="Barry K.W."/>
            <person name="Grigoriev I.V."/>
            <person name="Nagy L.G."/>
            <person name="Hibbett D."/>
            <person name="Henrissat B."/>
            <person name="Matheny P.B."/>
            <person name="Labbe J."/>
            <person name="Martin F.M."/>
        </authorList>
    </citation>
    <scope>NUCLEOTIDE SEQUENCE</scope>
    <source>
        <strain evidence="1">FP105234-sp</strain>
    </source>
</reference>
<dbReference type="Proteomes" id="UP000814033">
    <property type="component" value="Unassembled WGS sequence"/>
</dbReference>
<proteinExistence type="predicted"/>
<comment type="caution">
    <text evidence="1">The sequence shown here is derived from an EMBL/GenBank/DDBJ whole genome shotgun (WGS) entry which is preliminary data.</text>
</comment>
<keyword evidence="2" id="KW-1185">Reference proteome</keyword>
<sequence>MAAQKVIIIGAGIAGPVLGIFLKLNGFNPVIYERLDGVTEAGLSLVLQPNGLHVLSEIPHFIDTLPGCTLKRFNAYSVVPTDVGLLGTSDIPTRMPAALGFGMHAVPRTAFHRAIISAAQAHGVDVHWGHSLCGLEQTDGGVLVRFANGNSDMGAMVVGCDGLHSATRVALFGEQKPDFLGLTQTGGISPTPPELAGEVALTNVYGDGTHMISYPISETHSSWAVTLSEEEHKETWRAMDEEKQAAFRQSHFAKWEHGFGALVTNAEKIVKYGLYDRPALQTWHKGRVVLLGDAAHPTSPHLGQGANQAFEDVHLLVSLLAEHRASTLDTAMLGEIFATYEKARIPKSAAAVAGARKQGSARVVRGEVGCKMRNDAIREVMKSDENMGAAYGHLYEKK</sequence>
<evidence type="ECO:0000313" key="2">
    <source>
        <dbReference type="Proteomes" id="UP000814033"/>
    </source>
</evidence>
<reference evidence="1" key="1">
    <citation type="submission" date="2021-02" db="EMBL/GenBank/DDBJ databases">
        <authorList>
            <consortium name="DOE Joint Genome Institute"/>
            <person name="Ahrendt S."/>
            <person name="Looney B.P."/>
            <person name="Miyauchi S."/>
            <person name="Morin E."/>
            <person name="Drula E."/>
            <person name="Courty P.E."/>
            <person name="Chicoki N."/>
            <person name="Fauchery L."/>
            <person name="Kohler A."/>
            <person name="Kuo A."/>
            <person name="Labutti K."/>
            <person name="Pangilinan J."/>
            <person name="Lipzen A."/>
            <person name="Riley R."/>
            <person name="Andreopoulos W."/>
            <person name="He G."/>
            <person name="Johnson J."/>
            <person name="Barry K.W."/>
            <person name="Grigoriev I.V."/>
            <person name="Nagy L."/>
            <person name="Hibbett D."/>
            <person name="Henrissat B."/>
            <person name="Matheny P.B."/>
            <person name="Labbe J."/>
            <person name="Martin F."/>
        </authorList>
    </citation>
    <scope>NUCLEOTIDE SEQUENCE</scope>
    <source>
        <strain evidence="1">FP105234-sp</strain>
    </source>
</reference>
<evidence type="ECO:0000313" key="1">
    <source>
        <dbReference type="EMBL" id="KAI0044542.1"/>
    </source>
</evidence>